<dbReference type="EMBL" id="MCFE01000426">
    <property type="protein sequence ID" value="ORX89727.1"/>
    <property type="molecule type" value="Genomic_DNA"/>
</dbReference>
<dbReference type="PANTHER" id="PTHR10845">
    <property type="entry name" value="REGULATOR OF G PROTEIN SIGNALING"/>
    <property type="match status" value="1"/>
</dbReference>
<feature type="transmembrane region" description="Helical" evidence="1">
    <location>
        <begin position="54"/>
        <end position="75"/>
    </location>
</feature>
<dbReference type="InterPro" id="IPR036305">
    <property type="entry name" value="RGS_sf"/>
</dbReference>
<dbReference type="Gene3D" id="1.10.167.10">
    <property type="entry name" value="Regulator of G-protein Signalling 4, domain 2"/>
    <property type="match status" value="1"/>
</dbReference>
<keyword evidence="4" id="KW-1185">Reference proteome</keyword>
<gene>
    <name evidence="3" type="ORF">K493DRAFT_382241</name>
</gene>
<dbReference type="OrthoDB" id="196547at2759"/>
<dbReference type="AlphaFoldDB" id="A0A1Y1XVD1"/>
<evidence type="ECO:0000259" key="2">
    <source>
        <dbReference type="PROSITE" id="PS50132"/>
    </source>
</evidence>
<name>A0A1Y1XVD1_9FUNG</name>
<dbReference type="SUPFAM" id="SSF48097">
    <property type="entry name" value="Regulator of G-protein signaling, RGS"/>
    <property type="match status" value="1"/>
</dbReference>
<dbReference type="PANTHER" id="PTHR10845:SF192">
    <property type="entry name" value="DOUBLE HIT, ISOFORM B"/>
    <property type="match status" value="1"/>
</dbReference>
<keyword evidence="1" id="KW-1133">Transmembrane helix</keyword>
<dbReference type="PRINTS" id="PR01301">
    <property type="entry name" value="RGSPROTEIN"/>
</dbReference>
<protein>
    <recommendedName>
        <fullName evidence="2">RGS domain-containing protein</fullName>
    </recommendedName>
</protein>
<dbReference type="SMART" id="SM00315">
    <property type="entry name" value="RGS"/>
    <property type="match status" value="1"/>
</dbReference>
<feature type="transmembrane region" description="Helical" evidence="1">
    <location>
        <begin position="204"/>
        <end position="225"/>
    </location>
</feature>
<comment type="caution">
    <text evidence="3">The sequence shown here is derived from an EMBL/GenBank/DDBJ whole genome shotgun (WGS) entry which is preliminary data.</text>
</comment>
<keyword evidence="1" id="KW-0812">Transmembrane</keyword>
<proteinExistence type="predicted"/>
<dbReference type="InterPro" id="IPR044926">
    <property type="entry name" value="RGS_subdomain_2"/>
</dbReference>
<evidence type="ECO:0000313" key="4">
    <source>
        <dbReference type="Proteomes" id="UP000193498"/>
    </source>
</evidence>
<feature type="transmembrane region" description="Helical" evidence="1">
    <location>
        <begin position="269"/>
        <end position="292"/>
    </location>
</feature>
<dbReference type="Pfam" id="PF00615">
    <property type="entry name" value="RGS"/>
    <property type="match status" value="1"/>
</dbReference>
<keyword evidence="1" id="KW-0472">Membrane</keyword>
<feature type="non-terminal residue" evidence="3">
    <location>
        <position position="1"/>
    </location>
</feature>
<dbReference type="STRING" id="1314790.A0A1Y1XVD1"/>
<dbReference type="InParanoid" id="A0A1Y1XVD1"/>
<feature type="transmembrane region" description="Helical" evidence="1">
    <location>
        <begin position="22"/>
        <end position="42"/>
    </location>
</feature>
<reference evidence="3 4" key="1">
    <citation type="submission" date="2016-07" db="EMBL/GenBank/DDBJ databases">
        <title>Pervasive Adenine N6-methylation of Active Genes in Fungi.</title>
        <authorList>
            <consortium name="DOE Joint Genome Institute"/>
            <person name="Mondo S.J."/>
            <person name="Dannebaum R.O."/>
            <person name="Kuo R.C."/>
            <person name="Labutti K."/>
            <person name="Haridas S."/>
            <person name="Kuo A."/>
            <person name="Salamov A."/>
            <person name="Ahrendt S.R."/>
            <person name="Lipzen A."/>
            <person name="Sullivan W."/>
            <person name="Andreopoulos W.B."/>
            <person name="Clum A."/>
            <person name="Lindquist E."/>
            <person name="Daum C."/>
            <person name="Ramamoorthy G.K."/>
            <person name="Gryganskyi A."/>
            <person name="Culley D."/>
            <person name="Magnuson J.K."/>
            <person name="James T.Y."/>
            <person name="O'Malley M.A."/>
            <person name="Stajich J.E."/>
            <person name="Spatafora J.W."/>
            <person name="Visel A."/>
            <person name="Grigoriev I.V."/>
        </authorList>
    </citation>
    <scope>NUCLEOTIDE SEQUENCE [LARGE SCALE GENOMIC DNA]</scope>
    <source>
        <strain evidence="3 4">CBS 931.73</strain>
    </source>
</reference>
<feature type="transmembrane region" description="Helical" evidence="1">
    <location>
        <begin position="163"/>
        <end position="184"/>
    </location>
</feature>
<dbReference type="InterPro" id="IPR016137">
    <property type="entry name" value="RGS"/>
</dbReference>
<dbReference type="Proteomes" id="UP000193498">
    <property type="component" value="Unassembled WGS sequence"/>
</dbReference>
<evidence type="ECO:0000256" key="1">
    <source>
        <dbReference type="SAM" id="Phobius"/>
    </source>
</evidence>
<sequence>QTCFACSLIWHRRRYPCIRYRSPRLTLSAAIGICAMIALMVARANNQAKIPCAVVLWMSGIVYPVIYISIIGRCVKLYFFYQISEAKLEDALTKMGGEPSLVSKKPAKFPFSKRKSHESVELRSLTQTNSVEASQLSSIKHDTILENNWFYQRRYVATPNYMTTWLIIFVLIHSGINALVHLFSIRLNQSPAPTTDCYAGMEYVPRRVLCYVYGLVIIPILILLMRNAHDAYGIRRELASATAVNVIGDTLQLIFVSTDKIRDEIDPDVSGLIWTLIPLVLVYILLIVVPLFESYLIDLRKGKPLSHPIVKGKSLVLDRTRESFEAMLQKPNIFYQFKMFAVADFTVECVLFYEAFARIATLSNSTSPEVVQEHLKDIYETFIAPHARFQVNLTDDTFRQIRIQAKNGHWEVEMYSLVQAEVKELMFRNTYPRFLVRYRRGDYHWDDLIEGA</sequence>
<evidence type="ECO:0000313" key="3">
    <source>
        <dbReference type="EMBL" id="ORX89727.1"/>
    </source>
</evidence>
<organism evidence="3 4">
    <name type="scientific">Basidiobolus meristosporus CBS 931.73</name>
    <dbReference type="NCBI Taxonomy" id="1314790"/>
    <lineage>
        <taxon>Eukaryota</taxon>
        <taxon>Fungi</taxon>
        <taxon>Fungi incertae sedis</taxon>
        <taxon>Zoopagomycota</taxon>
        <taxon>Entomophthoromycotina</taxon>
        <taxon>Basidiobolomycetes</taxon>
        <taxon>Basidiobolales</taxon>
        <taxon>Basidiobolaceae</taxon>
        <taxon>Basidiobolus</taxon>
    </lineage>
</organism>
<feature type="domain" description="RGS" evidence="2">
    <location>
        <begin position="323"/>
        <end position="435"/>
    </location>
</feature>
<dbReference type="PROSITE" id="PS50132">
    <property type="entry name" value="RGS"/>
    <property type="match status" value="1"/>
</dbReference>
<accession>A0A1Y1XVD1</accession>